<proteinExistence type="predicted"/>
<protein>
    <submittedName>
        <fullName evidence="1">Uncharacterized protein</fullName>
    </submittedName>
</protein>
<dbReference type="EMBL" id="CP003349">
    <property type="protein sequence ID" value="AFD08503.1"/>
    <property type="molecule type" value="Genomic_DNA"/>
</dbReference>
<reference evidence="1" key="1">
    <citation type="submission" date="2012-02" db="EMBL/GenBank/DDBJ databases">
        <title>The complete genome of Solitalea canadensis DSM 3403.</title>
        <authorList>
            <consortium name="US DOE Joint Genome Institute (JGI-PGF)"/>
            <person name="Lucas S."/>
            <person name="Copeland A."/>
            <person name="Lapidus A."/>
            <person name="Glavina del Rio T."/>
            <person name="Dalin E."/>
            <person name="Tice H."/>
            <person name="Bruce D."/>
            <person name="Goodwin L."/>
            <person name="Pitluck S."/>
            <person name="Peters L."/>
            <person name="Ovchinnikova G."/>
            <person name="Lu M."/>
            <person name="Kyrpides N."/>
            <person name="Mavromatis K."/>
            <person name="Ivanova N."/>
            <person name="Brettin T."/>
            <person name="Detter J.C."/>
            <person name="Han C."/>
            <person name="Larimer F."/>
            <person name="Land M."/>
            <person name="Hauser L."/>
            <person name="Markowitz V."/>
            <person name="Cheng J.-F."/>
            <person name="Hugenholtz P."/>
            <person name="Woyke T."/>
            <person name="Wu D."/>
            <person name="Spring S."/>
            <person name="Schroeder M."/>
            <person name="Kopitz M."/>
            <person name="Brambilla E."/>
            <person name="Klenk H.-P."/>
            <person name="Eisen J.A."/>
        </authorList>
    </citation>
    <scope>NUCLEOTIDE SEQUENCE</scope>
    <source>
        <strain evidence="1">DSM 3403</strain>
    </source>
</reference>
<dbReference type="KEGG" id="scn:Solca_3498"/>
<gene>
    <name evidence="1" type="ordered locus">Solca_3498</name>
</gene>
<accession>H8KXH4</accession>
<dbReference type="STRING" id="929556.Solca_3498"/>
<evidence type="ECO:0000313" key="1">
    <source>
        <dbReference type="EMBL" id="AFD08503.1"/>
    </source>
</evidence>
<dbReference type="Proteomes" id="UP000007590">
    <property type="component" value="Chromosome"/>
</dbReference>
<keyword evidence="2" id="KW-1185">Reference proteome</keyword>
<sequence>MHSIPMSVTISLSCSKLYMKVMSRTTTIGSINDNRTENKGVGNSVQIMSLKIEKIFVANTNVCATYKTSSVTVHSILDVGIIIKNALCGYKPGATPFAEEILLLKTRIKHKLGLWLSALYPLCDVGQSAAIAFAIHSTDRSQNYATL</sequence>
<name>H8KXH4_SOLCM</name>
<dbReference type="AlphaFoldDB" id="H8KXH4"/>
<organism evidence="1 2">
    <name type="scientific">Solitalea canadensis (strain ATCC 29591 / DSM 3403 / JCM 21819 / LMG 8368 / NBRC 15130 / NCIMB 12057 / USAM 9D)</name>
    <name type="common">Flexibacter canadensis</name>
    <dbReference type="NCBI Taxonomy" id="929556"/>
    <lineage>
        <taxon>Bacteria</taxon>
        <taxon>Pseudomonadati</taxon>
        <taxon>Bacteroidota</taxon>
        <taxon>Sphingobacteriia</taxon>
        <taxon>Sphingobacteriales</taxon>
        <taxon>Sphingobacteriaceae</taxon>
        <taxon>Solitalea</taxon>
    </lineage>
</organism>
<dbReference type="HOGENOM" id="CLU_1766800_0_0_10"/>
<evidence type="ECO:0000313" key="2">
    <source>
        <dbReference type="Proteomes" id="UP000007590"/>
    </source>
</evidence>